<evidence type="ECO:0000259" key="3">
    <source>
        <dbReference type="Pfam" id="PF00808"/>
    </source>
</evidence>
<dbReference type="GO" id="GO:0006261">
    <property type="term" value="P:DNA-templated DNA replication"/>
    <property type="evidence" value="ECO:0007669"/>
    <property type="project" value="TreeGrafter"/>
</dbReference>
<proteinExistence type="predicted"/>
<dbReference type="SUPFAM" id="SSF47113">
    <property type="entry name" value="Histone-fold"/>
    <property type="match status" value="1"/>
</dbReference>
<gene>
    <name evidence="4" type="primary">NCL1_22880</name>
    <name evidence="4" type="ORF">TNCT_558291</name>
</gene>
<dbReference type="CDD" id="cd22929">
    <property type="entry name" value="HFD_POLE4-like"/>
    <property type="match status" value="1"/>
</dbReference>
<sequence length="294" mass="33594">MDSYIDEVNENASETVVVDGMPLNNLHMEEKSYFTDPESMETNVISSQITYDAVAESNKCPEKKMEKLVQLPLTRIKNLIKLDPDVNIASHDAVIAIAKAAELFIHMLGKEAFKFTKQNKKKTIQKKDINDCITTCEALAFLEELYLPVEVLKAWARRRFNREVPENLALEKEKVLENFNTFVHHEVEGEKHRILAGNGFKSRRNKVISKEENPTNLPAEQEVYLKTIMIRLRHKLKEICVCALMDDGSLWSYVEKGLVEELKLCPSGKEMFLQGLFDGGISPAVGAWEIYHNH</sequence>
<dbReference type="InterPro" id="IPR003958">
    <property type="entry name" value="CBFA_NFYB_domain"/>
</dbReference>
<dbReference type="InterPro" id="IPR009072">
    <property type="entry name" value="Histone-fold"/>
</dbReference>
<organism evidence="4 5">
    <name type="scientific">Trichonephila clavata</name>
    <name type="common">Joro spider</name>
    <name type="synonym">Nephila clavata</name>
    <dbReference type="NCBI Taxonomy" id="2740835"/>
    <lineage>
        <taxon>Eukaryota</taxon>
        <taxon>Metazoa</taxon>
        <taxon>Ecdysozoa</taxon>
        <taxon>Arthropoda</taxon>
        <taxon>Chelicerata</taxon>
        <taxon>Arachnida</taxon>
        <taxon>Araneae</taxon>
        <taxon>Araneomorphae</taxon>
        <taxon>Entelegynae</taxon>
        <taxon>Araneoidea</taxon>
        <taxon>Nephilidae</taxon>
        <taxon>Trichonephila</taxon>
    </lineage>
</organism>
<evidence type="ECO:0000313" key="4">
    <source>
        <dbReference type="EMBL" id="GFR27397.1"/>
    </source>
</evidence>
<dbReference type="PANTHER" id="PTHR10252:SF79">
    <property type="entry name" value="DNA POLYMERASE EPSILON SUBUNIT 4"/>
    <property type="match status" value="1"/>
</dbReference>
<dbReference type="EMBL" id="BMAO01008907">
    <property type="protein sequence ID" value="GFR27397.1"/>
    <property type="molecule type" value="Genomic_DNA"/>
</dbReference>
<dbReference type="Pfam" id="PF00808">
    <property type="entry name" value="CBFD_NFYB_HMF"/>
    <property type="match status" value="1"/>
</dbReference>
<dbReference type="OrthoDB" id="636685at2759"/>
<dbReference type="Proteomes" id="UP000887116">
    <property type="component" value="Unassembled WGS sequence"/>
</dbReference>
<accession>A0A8X6M0F1</accession>
<comment type="caution">
    <text evidence="4">The sequence shown here is derived from an EMBL/GenBank/DDBJ whole genome shotgun (WGS) entry which is preliminary data.</text>
</comment>
<dbReference type="AlphaFoldDB" id="A0A8X6M0F1"/>
<reference evidence="4" key="1">
    <citation type="submission" date="2020-07" db="EMBL/GenBank/DDBJ databases">
        <title>Multicomponent nature underlies the extraordinary mechanical properties of spider dragline silk.</title>
        <authorList>
            <person name="Kono N."/>
            <person name="Nakamura H."/>
            <person name="Mori M."/>
            <person name="Yoshida Y."/>
            <person name="Ohtoshi R."/>
            <person name="Malay A.D."/>
            <person name="Moran D.A.P."/>
            <person name="Tomita M."/>
            <person name="Numata K."/>
            <person name="Arakawa K."/>
        </authorList>
    </citation>
    <scope>NUCLEOTIDE SEQUENCE</scope>
</reference>
<dbReference type="Gene3D" id="1.10.20.10">
    <property type="entry name" value="Histone, subunit A"/>
    <property type="match status" value="1"/>
</dbReference>
<dbReference type="GO" id="GO:0008622">
    <property type="term" value="C:epsilon DNA polymerase complex"/>
    <property type="evidence" value="ECO:0007669"/>
    <property type="project" value="TreeGrafter"/>
</dbReference>
<feature type="domain" description="Transcription factor CBF/NF-Y/archaeal histone" evidence="3">
    <location>
        <begin position="70"/>
        <end position="132"/>
    </location>
</feature>
<name>A0A8X6M0F1_TRICU</name>
<dbReference type="InterPro" id="IPR050568">
    <property type="entry name" value="Transcr_DNA_Rep_Reg"/>
</dbReference>
<dbReference type="GO" id="GO:0046982">
    <property type="term" value="F:protein heterodimerization activity"/>
    <property type="evidence" value="ECO:0007669"/>
    <property type="project" value="InterPro"/>
</dbReference>
<comment type="subcellular location">
    <subcellularLocation>
        <location evidence="1">Nucleus</location>
    </subcellularLocation>
</comment>
<keyword evidence="5" id="KW-1185">Reference proteome</keyword>
<dbReference type="PANTHER" id="PTHR10252">
    <property type="entry name" value="HISTONE-LIKE TRANSCRIPTION FACTOR CCAAT-RELATED"/>
    <property type="match status" value="1"/>
</dbReference>
<keyword evidence="2" id="KW-0539">Nucleus</keyword>
<evidence type="ECO:0000256" key="1">
    <source>
        <dbReference type="ARBA" id="ARBA00004123"/>
    </source>
</evidence>
<evidence type="ECO:0000256" key="2">
    <source>
        <dbReference type="ARBA" id="ARBA00023242"/>
    </source>
</evidence>
<evidence type="ECO:0000313" key="5">
    <source>
        <dbReference type="Proteomes" id="UP000887116"/>
    </source>
</evidence>
<protein>
    <submittedName>
        <fullName evidence="4">DNA polymerase epsilon subunit 4</fullName>
    </submittedName>
</protein>